<proteinExistence type="predicted"/>
<accession>A0A7J3MYX5</accession>
<dbReference type="Gene3D" id="3.40.50.2020">
    <property type="match status" value="1"/>
</dbReference>
<reference evidence="5" key="1">
    <citation type="journal article" date="2020" name="mSystems">
        <title>Genome- and Community-Level Interaction Insights into Carbon Utilization and Element Cycling Functions of Hydrothermarchaeota in Hydrothermal Sediment.</title>
        <authorList>
            <person name="Zhou Z."/>
            <person name="Liu Y."/>
            <person name="Xu W."/>
            <person name="Pan J."/>
            <person name="Luo Z.H."/>
            <person name="Li M."/>
        </authorList>
    </citation>
    <scope>NUCLEOTIDE SEQUENCE [LARGE SCALE GENOMIC DNA]</scope>
    <source>
        <strain evidence="4">SpSt-629</strain>
        <strain evidence="5">SpSt-688</strain>
    </source>
</reference>
<name>A0A7J3MYX5_9CREN</name>
<comment type="caution">
    <text evidence="5">The sequence shown here is derived from an EMBL/GenBank/DDBJ whole genome shotgun (WGS) entry which is preliminary data.</text>
</comment>
<keyword evidence="2" id="KW-0660">Purine salvage</keyword>
<dbReference type="GO" id="GO:0006166">
    <property type="term" value="P:purine ribonucleoside salvage"/>
    <property type="evidence" value="ECO:0007669"/>
    <property type="project" value="UniProtKB-KW"/>
</dbReference>
<protein>
    <recommendedName>
        <fullName evidence="3">Phosphoribosyltransferase domain-containing protein</fullName>
    </recommendedName>
</protein>
<dbReference type="PANTHER" id="PTHR43864">
    <property type="entry name" value="HYPOXANTHINE/GUANINE PHOSPHORIBOSYLTRANSFERASE"/>
    <property type="match status" value="1"/>
</dbReference>
<dbReference type="InterPro" id="IPR000836">
    <property type="entry name" value="PRTase_dom"/>
</dbReference>
<gene>
    <name evidence="4" type="ORF">ENT99_00690</name>
    <name evidence="5" type="ORF">ENU64_04835</name>
</gene>
<evidence type="ECO:0000256" key="1">
    <source>
        <dbReference type="ARBA" id="ARBA00022679"/>
    </source>
</evidence>
<keyword evidence="1" id="KW-0808">Transferase</keyword>
<dbReference type="GO" id="GO:0016740">
    <property type="term" value="F:transferase activity"/>
    <property type="evidence" value="ECO:0007669"/>
    <property type="project" value="UniProtKB-KW"/>
</dbReference>
<dbReference type="EMBL" id="DTAU01000015">
    <property type="protein sequence ID" value="HFQ78206.1"/>
    <property type="molecule type" value="Genomic_DNA"/>
</dbReference>
<evidence type="ECO:0000313" key="5">
    <source>
        <dbReference type="EMBL" id="HGT98737.1"/>
    </source>
</evidence>
<dbReference type="Pfam" id="PF00156">
    <property type="entry name" value="Pribosyltran"/>
    <property type="match status" value="1"/>
</dbReference>
<dbReference type="EMBL" id="DTDH01000147">
    <property type="protein sequence ID" value="HGT98737.1"/>
    <property type="molecule type" value="Genomic_DNA"/>
</dbReference>
<evidence type="ECO:0000256" key="2">
    <source>
        <dbReference type="ARBA" id="ARBA00022726"/>
    </source>
</evidence>
<dbReference type="SUPFAM" id="SSF53271">
    <property type="entry name" value="PRTase-like"/>
    <property type="match status" value="1"/>
</dbReference>
<dbReference type="InterPro" id="IPR029057">
    <property type="entry name" value="PRTase-like"/>
</dbReference>
<feature type="domain" description="Phosphoribosyltransferase" evidence="3">
    <location>
        <begin position="111"/>
        <end position="221"/>
    </location>
</feature>
<evidence type="ECO:0000259" key="3">
    <source>
        <dbReference type="Pfam" id="PF00156"/>
    </source>
</evidence>
<evidence type="ECO:0000313" key="4">
    <source>
        <dbReference type="EMBL" id="HFQ78206.1"/>
    </source>
</evidence>
<dbReference type="AlphaFoldDB" id="A0A7J3MYX5"/>
<organism evidence="5">
    <name type="scientific">Ignisphaera aggregans</name>
    <dbReference type="NCBI Taxonomy" id="334771"/>
    <lineage>
        <taxon>Archaea</taxon>
        <taxon>Thermoproteota</taxon>
        <taxon>Thermoprotei</taxon>
        <taxon>Desulfurococcales</taxon>
        <taxon>Desulfurococcaceae</taxon>
        <taxon>Ignisphaera</taxon>
    </lineage>
</organism>
<dbReference type="CDD" id="cd06223">
    <property type="entry name" value="PRTases_typeI"/>
    <property type="match status" value="1"/>
</dbReference>
<sequence>MSESIEYSGLVVELLSSLKRFLKFKELESILEISIPTLWRYIHGDIKPTEDRAKNMLMKLLSKPVIDTVMSRIVKMVDSDVVNLYSIVYNIDVLTLASIDALLWSKDLGLTAVVTVEVDGISLATMIAKRLGTKLIVIKRRKEVGFDRFIELSYVTSMPPEVVTLYLPEGVLGYGDRVLVVDDLVRSGRTSGAVCELIKKSGAKAVGFYALASIGGTWKKVVSQYVGEHQRSLFELKTSNEM</sequence>
<dbReference type="InterPro" id="IPR050118">
    <property type="entry name" value="Pur/Pyrimidine_PRTase"/>
</dbReference>
<dbReference type="PANTHER" id="PTHR43864:SF1">
    <property type="entry name" value="XANTHINE PHOSPHORIBOSYLTRANSFERASE"/>
    <property type="match status" value="1"/>
</dbReference>